<evidence type="ECO:0000313" key="3">
    <source>
        <dbReference type="Proteomes" id="UP000503004"/>
    </source>
</evidence>
<proteinExistence type="predicted"/>
<evidence type="ECO:0000313" key="2">
    <source>
        <dbReference type="EMBL" id="QJD29579.1"/>
    </source>
</evidence>
<dbReference type="Proteomes" id="UP000503004">
    <property type="component" value="Chromosome"/>
</dbReference>
<keyword evidence="3" id="KW-1185">Reference proteome</keyword>
<dbReference type="EMBL" id="CP046565">
    <property type="protein sequence ID" value="QJD29579.1"/>
    <property type="molecule type" value="Genomic_DNA"/>
</dbReference>
<feature type="compositionally biased region" description="Basic residues" evidence="1">
    <location>
        <begin position="1"/>
        <end position="20"/>
    </location>
</feature>
<reference evidence="3" key="1">
    <citation type="submission" date="2019-12" db="EMBL/GenBank/DDBJ databases">
        <authorList>
            <person name="Awala S.I."/>
            <person name="Rhee S.K."/>
        </authorList>
    </citation>
    <scope>NUCLEOTIDE SEQUENCE [LARGE SCALE GENOMIC DNA]</scope>
    <source>
        <strain evidence="3">IM1</strain>
    </source>
</reference>
<protein>
    <submittedName>
        <fullName evidence="2">Uncharacterized protein</fullName>
    </submittedName>
</protein>
<name>A0A858Q6W2_9GAMM</name>
<evidence type="ECO:0000256" key="1">
    <source>
        <dbReference type="SAM" id="MobiDB-lite"/>
    </source>
</evidence>
<accession>A0A858Q6W2</accession>
<dbReference type="KEGG" id="metu:GNH96_06075"/>
<organism evidence="2 3">
    <name type="scientific">Methylococcus geothermalis</name>
    <dbReference type="NCBI Taxonomy" id="2681310"/>
    <lineage>
        <taxon>Bacteria</taxon>
        <taxon>Pseudomonadati</taxon>
        <taxon>Pseudomonadota</taxon>
        <taxon>Gammaproteobacteria</taxon>
        <taxon>Methylococcales</taxon>
        <taxon>Methylococcaceae</taxon>
        <taxon>Methylococcus</taxon>
    </lineage>
</organism>
<dbReference type="RefSeq" id="WP_169602861.1">
    <property type="nucleotide sequence ID" value="NZ_CP046565.1"/>
</dbReference>
<feature type="region of interest" description="Disordered" evidence="1">
    <location>
        <begin position="1"/>
        <end position="25"/>
    </location>
</feature>
<dbReference type="AlphaFoldDB" id="A0A858Q6W2"/>
<gene>
    <name evidence="2" type="ORF">GNH96_06075</name>
</gene>
<sequence>MSETPRRRRPHFRAHPHHHIHTETEARDWAARVEARLRRSSPKQVAAYNIRTMHEPFERYRYEIAPTERGQRFEVIRLDASCRGSLAEFDPVTLDAGHIRA</sequence>